<feature type="non-terminal residue" evidence="1">
    <location>
        <position position="48"/>
    </location>
</feature>
<dbReference type="KEGG" id="dpl:KGM_201249A"/>
<accession>A0A212FGC0</accession>
<protein>
    <submittedName>
        <fullName evidence="1">Uncharacterized protein</fullName>
    </submittedName>
</protein>
<dbReference type="AlphaFoldDB" id="A0A212FGC0"/>
<evidence type="ECO:0000313" key="2">
    <source>
        <dbReference type="Proteomes" id="UP000007151"/>
    </source>
</evidence>
<dbReference type="EMBL" id="AGBW02008702">
    <property type="protein sequence ID" value="OWR52753.1"/>
    <property type="molecule type" value="Genomic_DNA"/>
</dbReference>
<sequence length="48" mass="5455">MPEKCLYGRLSKTPRIINGASHNRPHLRHNQPRRGVGGVVVVVVYDNY</sequence>
<reference evidence="1 2" key="1">
    <citation type="journal article" date="2011" name="Cell">
        <title>The monarch butterfly genome yields insights into long-distance migration.</title>
        <authorList>
            <person name="Zhan S."/>
            <person name="Merlin C."/>
            <person name="Boore J.L."/>
            <person name="Reppert S.M."/>
        </authorList>
    </citation>
    <scope>NUCLEOTIDE SEQUENCE [LARGE SCALE GENOMIC DNA]</scope>
    <source>
        <strain evidence="1">F-2</strain>
    </source>
</reference>
<dbReference type="Proteomes" id="UP000007151">
    <property type="component" value="Unassembled WGS sequence"/>
</dbReference>
<gene>
    <name evidence="1" type="ORF">KGM_201249A</name>
</gene>
<evidence type="ECO:0000313" key="1">
    <source>
        <dbReference type="EMBL" id="OWR52753.1"/>
    </source>
</evidence>
<dbReference type="InParanoid" id="A0A212FGC0"/>
<proteinExistence type="predicted"/>
<organism evidence="1 2">
    <name type="scientific">Danaus plexippus plexippus</name>
    <dbReference type="NCBI Taxonomy" id="278856"/>
    <lineage>
        <taxon>Eukaryota</taxon>
        <taxon>Metazoa</taxon>
        <taxon>Ecdysozoa</taxon>
        <taxon>Arthropoda</taxon>
        <taxon>Hexapoda</taxon>
        <taxon>Insecta</taxon>
        <taxon>Pterygota</taxon>
        <taxon>Neoptera</taxon>
        <taxon>Endopterygota</taxon>
        <taxon>Lepidoptera</taxon>
        <taxon>Glossata</taxon>
        <taxon>Ditrysia</taxon>
        <taxon>Papilionoidea</taxon>
        <taxon>Nymphalidae</taxon>
        <taxon>Danainae</taxon>
        <taxon>Danaini</taxon>
        <taxon>Danaina</taxon>
        <taxon>Danaus</taxon>
        <taxon>Danaus</taxon>
    </lineage>
</organism>
<comment type="caution">
    <text evidence="1">The sequence shown here is derived from an EMBL/GenBank/DDBJ whole genome shotgun (WGS) entry which is preliminary data.</text>
</comment>
<keyword evidence="2" id="KW-1185">Reference proteome</keyword>
<name>A0A212FGC0_DANPL</name>